<dbReference type="EMBL" id="JWZT01003419">
    <property type="protein sequence ID" value="KII66881.1"/>
    <property type="molecule type" value="Genomic_DNA"/>
</dbReference>
<dbReference type="InterPro" id="IPR036322">
    <property type="entry name" value="WD40_repeat_dom_sf"/>
</dbReference>
<keyword evidence="6" id="KW-0508">mRNA splicing</keyword>
<gene>
    <name evidence="13" type="ORF">RF11_08152</name>
</gene>
<dbReference type="InterPro" id="IPR032847">
    <property type="entry name" value="PRPF17"/>
</dbReference>
<evidence type="ECO:0000256" key="9">
    <source>
        <dbReference type="ARBA" id="ARBA00075265"/>
    </source>
</evidence>
<feature type="repeat" description="WD" evidence="11">
    <location>
        <begin position="264"/>
        <end position="297"/>
    </location>
</feature>
<evidence type="ECO:0000256" key="7">
    <source>
        <dbReference type="ARBA" id="ARBA00023242"/>
    </source>
</evidence>
<keyword evidence="14" id="KW-1185">Reference proteome</keyword>
<keyword evidence="2 11" id="KW-0853">WD repeat</keyword>
<keyword evidence="5" id="KW-0677">Repeat</keyword>
<dbReference type="PRINTS" id="PR00320">
    <property type="entry name" value="GPROTEINBRPT"/>
</dbReference>
<dbReference type="Pfam" id="PF00400">
    <property type="entry name" value="WD40"/>
    <property type="match status" value="6"/>
</dbReference>
<evidence type="ECO:0000256" key="5">
    <source>
        <dbReference type="ARBA" id="ARBA00022737"/>
    </source>
</evidence>
<dbReference type="GO" id="GO:0003729">
    <property type="term" value="F:mRNA binding"/>
    <property type="evidence" value="ECO:0007669"/>
    <property type="project" value="TreeGrafter"/>
</dbReference>
<dbReference type="InterPro" id="IPR015943">
    <property type="entry name" value="WD40/YVTN_repeat-like_dom_sf"/>
</dbReference>
<evidence type="ECO:0000256" key="11">
    <source>
        <dbReference type="PROSITE-ProRule" id="PRU00221"/>
    </source>
</evidence>
<sequence length="559" mass="64541">MELIKGYDSDESSDLKLDKDIKSANSLNMVCDSAPKLELTQNHERKRFYMNPNDRVVLYNPKYDELYAPVVGPTNPFKTKEQKSTRNVYTGLVEPATVNDTMFDNQRITFHHYGYSVDPSIDKSSEVIGDKDALINHEGKTVAEMKPKKKKSTRKREDRGTAEDVESFKGPWAAFVDEVRSSRPNDEQMEILHQWIKEKLAKKEIVKKQEEPEIVSESSILHLPSAVDYQARSFMVPPQDIGVNFRSDDPPERCYLPTKHLFTWRGHTKGITVVRTIPNTGHLLLTGSQDCTIKLWESYKERRLVMTYRGHRDPIKDLCFANDGRRYLSCSLDRFIKLWDTETGSCLGRFTTNKVPNCVRFNPDDDKQNLFIAGMADKKMVTWDINAHEIVQEYDRHLGAVNSITFIENNQRIFTTSEDRTLRVWEWDIPVDSKYIADPGMHVMPSVTLSPDGRYLACQSLDNKIVIYDVENRVREKRRKVFRGHVLQGNHSQVFFSPDQRYVLCGDGEGKVSIWNFKTTKLLSRYQAHEKAIISVSWLPHETSKVITTGLDGLMKMWD</sequence>
<dbReference type="FunFam" id="2.130.10.10:FF:000034">
    <property type="entry name" value="Pre-mRNA-processing factor 17, putative"/>
    <property type="match status" value="1"/>
</dbReference>
<comment type="subcellular location">
    <subcellularLocation>
        <location evidence="1">Nucleus</location>
    </subcellularLocation>
</comment>
<dbReference type="PROSITE" id="PS50082">
    <property type="entry name" value="WD_REPEATS_2"/>
    <property type="match status" value="5"/>
</dbReference>
<evidence type="ECO:0000313" key="13">
    <source>
        <dbReference type="EMBL" id="KII66881.1"/>
    </source>
</evidence>
<feature type="region of interest" description="Disordered" evidence="12">
    <location>
        <begin position="138"/>
        <end position="164"/>
    </location>
</feature>
<dbReference type="OrthoDB" id="10257301at2759"/>
<dbReference type="PROSITE" id="PS50294">
    <property type="entry name" value="WD_REPEATS_REGION"/>
    <property type="match status" value="4"/>
</dbReference>
<evidence type="ECO:0000256" key="6">
    <source>
        <dbReference type="ARBA" id="ARBA00023187"/>
    </source>
</evidence>
<feature type="repeat" description="WD" evidence="11">
    <location>
        <begin position="496"/>
        <end position="525"/>
    </location>
</feature>
<evidence type="ECO:0000256" key="12">
    <source>
        <dbReference type="SAM" id="MobiDB-lite"/>
    </source>
</evidence>
<dbReference type="PANTHER" id="PTHR43979">
    <property type="entry name" value="PRE-MRNA-PROCESSING FACTOR 17"/>
    <property type="match status" value="1"/>
</dbReference>
<keyword evidence="3" id="KW-0507">mRNA processing</keyword>
<dbReference type="GO" id="GO:0071013">
    <property type="term" value="C:catalytic step 2 spliceosome"/>
    <property type="evidence" value="ECO:0007669"/>
    <property type="project" value="InterPro"/>
</dbReference>
<evidence type="ECO:0000313" key="14">
    <source>
        <dbReference type="Proteomes" id="UP000031668"/>
    </source>
</evidence>
<proteinExistence type="predicted"/>
<keyword evidence="7" id="KW-0539">Nucleus</keyword>
<comment type="caution">
    <text evidence="13">The sequence shown here is derived from an EMBL/GenBank/DDBJ whole genome shotgun (WGS) entry which is preliminary data.</text>
</comment>
<evidence type="ECO:0000256" key="10">
    <source>
        <dbReference type="ARBA" id="ARBA00076678"/>
    </source>
</evidence>
<feature type="repeat" description="WD" evidence="11">
    <location>
        <begin position="526"/>
        <end position="559"/>
    </location>
</feature>
<evidence type="ECO:0000256" key="4">
    <source>
        <dbReference type="ARBA" id="ARBA00022728"/>
    </source>
</evidence>
<dbReference type="InterPro" id="IPR001680">
    <property type="entry name" value="WD40_rpt"/>
</dbReference>
<dbReference type="CDD" id="cd00200">
    <property type="entry name" value="WD40"/>
    <property type="match status" value="1"/>
</dbReference>
<dbReference type="PANTHER" id="PTHR43979:SF1">
    <property type="entry name" value="PRE-MRNA-PROCESSING FACTOR 17"/>
    <property type="match status" value="1"/>
</dbReference>
<dbReference type="OMA" id="TLWHPHE"/>
<evidence type="ECO:0000256" key="3">
    <source>
        <dbReference type="ARBA" id="ARBA00022664"/>
    </source>
</evidence>
<dbReference type="Proteomes" id="UP000031668">
    <property type="component" value="Unassembled WGS sequence"/>
</dbReference>
<dbReference type="Gene3D" id="2.130.10.10">
    <property type="entry name" value="YVTN repeat-like/Quinoprotein amine dehydrogenase"/>
    <property type="match status" value="1"/>
</dbReference>
<keyword evidence="4" id="KW-0747">Spliceosome</keyword>
<dbReference type="InterPro" id="IPR020472">
    <property type="entry name" value="WD40_PAC1"/>
</dbReference>
<evidence type="ECO:0000256" key="1">
    <source>
        <dbReference type="ARBA" id="ARBA00004123"/>
    </source>
</evidence>
<dbReference type="GO" id="GO:0000398">
    <property type="term" value="P:mRNA splicing, via spliceosome"/>
    <property type="evidence" value="ECO:0007669"/>
    <property type="project" value="InterPro"/>
</dbReference>
<dbReference type="AlphaFoldDB" id="A0A0C2MIF6"/>
<organism evidence="13 14">
    <name type="scientific">Thelohanellus kitauei</name>
    <name type="common">Myxosporean</name>
    <dbReference type="NCBI Taxonomy" id="669202"/>
    <lineage>
        <taxon>Eukaryota</taxon>
        <taxon>Metazoa</taxon>
        <taxon>Cnidaria</taxon>
        <taxon>Myxozoa</taxon>
        <taxon>Myxosporea</taxon>
        <taxon>Bivalvulida</taxon>
        <taxon>Platysporina</taxon>
        <taxon>Myxobolidae</taxon>
        <taxon>Thelohanellus</taxon>
    </lineage>
</organism>
<reference evidence="13 14" key="1">
    <citation type="journal article" date="2014" name="Genome Biol. Evol.">
        <title>The genome of the myxosporean Thelohanellus kitauei shows adaptations to nutrient acquisition within its fish host.</title>
        <authorList>
            <person name="Yang Y."/>
            <person name="Xiong J."/>
            <person name="Zhou Z."/>
            <person name="Huo F."/>
            <person name="Miao W."/>
            <person name="Ran C."/>
            <person name="Liu Y."/>
            <person name="Zhang J."/>
            <person name="Feng J."/>
            <person name="Wang M."/>
            <person name="Wang M."/>
            <person name="Wang L."/>
            <person name="Yao B."/>
        </authorList>
    </citation>
    <scope>NUCLEOTIDE SEQUENCE [LARGE SCALE GENOMIC DNA]</scope>
    <source>
        <strain evidence="13">Wuqing</strain>
    </source>
</reference>
<accession>A0A0C2MIF6</accession>
<evidence type="ECO:0000256" key="8">
    <source>
        <dbReference type="ARBA" id="ARBA00068146"/>
    </source>
</evidence>
<feature type="repeat" description="WD" evidence="11">
    <location>
        <begin position="308"/>
        <end position="349"/>
    </location>
</feature>
<dbReference type="SUPFAM" id="SSF50978">
    <property type="entry name" value="WD40 repeat-like"/>
    <property type="match status" value="1"/>
</dbReference>
<evidence type="ECO:0000256" key="2">
    <source>
        <dbReference type="ARBA" id="ARBA00022574"/>
    </source>
</evidence>
<dbReference type="SMART" id="SM00320">
    <property type="entry name" value="WD40"/>
    <property type="match status" value="7"/>
</dbReference>
<name>A0A0C2MIF6_THEKT</name>
<feature type="repeat" description="WD" evidence="11">
    <location>
        <begin position="394"/>
        <end position="426"/>
    </location>
</feature>
<protein>
    <recommendedName>
        <fullName evidence="8">Pre-mRNA-processing factor 17</fullName>
    </recommendedName>
    <alternativeName>
        <fullName evidence="10">Cell division cycle 40 homolog</fullName>
    </alternativeName>
    <alternativeName>
        <fullName evidence="9">PRP17 homolog</fullName>
    </alternativeName>
</protein>